<dbReference type="InterPro" id="IPR002182">
    <property type="entry name" value="NB-ARC"/>
</dbReference>
<dbReference type="GO" id="GO:0006355">
    <property type="term" value="P:regulation of DNA-templated transcription"/>
    <property type="evidence" value="ECO:0007669"/>
    <property type="project" value="InterPro"/>
</dbReference>
<dbReference type="SUPFAM" id="SSF52540">
    <property type="entry name" value="P-loop containing nucleoside triphosphate hydrolases"/>
    <property type="match status" value="1"/>
</dbReference>
<dbReference type="SMART" id="SM00028">
    <property type="entry name" value="TPR"/>
    <property type="match status" value="9"/>
</dbReference>
<sequence>MKFGLLGPLSVHDDQGVERTPASPKGRALLTALLLTPGRAVPLARLETALWGERPPATARASLHNHLLRLRRSLGEETRIRAVPGGMLLDVEDGELDTRVFGERLDAARAARPAGDWDTVVREVDTALALWRGTPLDEFPALAEDERARLGQWQEARIQALEWRCDAELRRGRHDGLLPQLSRLVVEFPLREAFHIQLMRVLHRSGRRAEALAAYHRLRRTLIDELGVEPGPDAATAYLDILTDDAPPPAQAPDADAAVPTSLPRDVAAFTGREHEVEALVSAVRDGSAGASGVVGIHAVDGMPGVGKTAFAVHVAHRLAADFPDGSLFLSLHAHTHGTPPVDLGTALTSLLLALGTDPQRIPADLSARAGLWRGKLAGGRYLVLLDDARGSEQVEPLLPGTPGSLVLITSRRRLVALADAVPVTLDVLTEDRAVRLLVAKAGRADLTAQDPGCAELARLCGHLPLALHLTAARLRHHRAWSAEDVIADLAAASGRLAALSSENISVRAAFELSYRDLSPDQQLLFRRLGRQPGLDFDAYAVAALHGTDLPTARRLLEELEDHHLVEEPSRGRYRMHDLVRDYARALTDAEDGAGHRADAARAVERQVGYYLHAALGASRSFARYDAPALTPRTPAPPALPPVAEDGRALAWMRAEHANLSAAVAHAARHGHGEHAVQLPAAMAEFMRAHGYWGDALALHRTALGAALLTEDPLGRAVALRNTAVIETLQAEFEPAESNLLAALDIFRGLRDPGREAIALHDLSSILRRTGRYEEAQSSLRHCLRLFGETRDARGQAQVLVELGHVQQLTGRFAEAADSMGRALELHRALDNRLGQANALTALGDVRKSTGAYAESVSCHRRALVLFRDLGNELGEANVLSDLGDVLRLTGAYEEALESVGQASRLYQCLGARLGAANALANLGRIKQRTGRLTEAEKDLREALDAARSLNSRMGQAYVLMYLAEVQVLSGCHTYALENATASVALCREIGDPGGEAEALNTLGTVQRADAAPADALDSHRRALELAREVRSPYEEARALEGLGESLDALDRPDEAVAHLTHALELTRALQVPDAQRIEARIARGRRPLR</sequence>
<dbReference type="InterPro" id="IPR027417">
    <property type="entry name" value="P-loop_NTPase"/>
</dbReference>
<protein>
    <submittedName>
        <fullName evidence="6">Tetratricopeptide repeat protein</fullName>
    </submittedName>
</protein>
<comment type="similarity">
    <text evidence="1">Belongs to the AfsR/DnrI/RedD regulatory family.</text>
</comment>
<dbReference type="GO" id="GO:0000160">
    <property type="term" value="P:phosphorelay signal transduction system"/>
    <property type="evidence" value="ECO:0007669"/>
    <property type="project" value="UniProtKB-KW"/>
</dbReference>
<name>A0AAU2GW35_9ACTN</name>
<dbReference type="Pfam" id="PF03704">
    <property type="entry name" value="BTAD"/>
    <property type="match status" value="1"/>
</dbReference>
<evidence type="ECO:0000256" key="3">
    <source>
        <dbReference type="ARBA" id="ARBA00023125"/>
    </source>
</evidence>
<dbReference type="CDD" id="cd15831">
    <property type="entry name" value="BTAD"/>
    <property type="match status" value="1"/>
</dbReference>
<dbReference type="SMART" id="SM00862">
    <property type="entry name" value="Trans_reg_C"/>
    <property type="match status" value="1"/>
</dbReference>
<dbReference type="GO" id="GO:0003677">
    <property type="term" value="F:DNA binding"/>
    <property type="evidence" value="ECO:0007669"/>
    <property type="project" value="UniProtKB-UniRule"/>
</dbReference>
<dbReference type="Gene3D" id="1.25.40.10">
    <property type="entry name" value="Tetratricopeptide repeat domain"/>
    <property type="match status" value="3"/>
</dbReference>
<dbReference type="AlphaFoldDB" id="A0AAU2GW35"/>
<evidence type="ECO:0000256" key="2">
    <source>
        <dbReference type="ARBA" id="ARBA00023012"/>
    </source>
</evidence>
<dbReference type="InterPro" id="IPR011990">
    <property type="entry name" value="TPR-like_helical_dom_sf"/>
</dbReference>
<dbReference type="Pfam" id="PF00931">
    <property type="entry name" value="NB-ARC"/>
    <property type="match status" value="1"/>
</dbReference>
<dbReference type="InterPro" id="IPR036388">
    <property type="entry name" value="WH-like_DNA-bd_sf"/>
</dbReference>
<evidence type="ECO:0000256" key="1">
    <source>
        <dbReference type="ARBA" id="ARBA00005820"/>
    </source>
</evidence>
<dbReference type="PROSITE" id="PS51755">
    <property type="entry name" value="OMPR_PHOB"/>
    <property type="match status" value="1"/>
</dbReference>
<evidence type="ECO:0000259" key="5">
    <source>
        <dbReference type="PROSITE" id="PS51755"/>
    </source>
</evidence>
<dbReference type="EMBL" id="CP108253">
    <property type="protein sequence ID" value="WTU38949.1"/>
    <property type="molecule type" value="Genomic_DNA"/>
</dbReference>
<keyword evidence="3 4" id="KW-0238">DNA-binding</keyword>
<dbReference type="Pfam" id="PF00486">
    <property type="entry name" value="Trans_reg_C"/>
    <property type="match status" value="1"/>
</dbReference>
<dbReference type="InterPro" id="IPR001867">
    <property type="entry name" value="OmpR/PhoB-type_DNA-bd"/>
</dbReference>
<gene>
    <name evidence="6" type="ORF">OHV25_04845</name>
</gene>
<feature type="DNA-binding region" description="OmpR/PhoB-type" evidence="4">
    <location>
        <begin position="1"/>
        <end position="92"/>
    </location>
</feature>
<dbReference type="SUPFAM" id="SSF48452">
    <property type="entry name" value="TPR-like"/>
    <property type="match status" value="4"/>
</dbReference>
<reference evidence="6" key="1">
    <citation type="submission" date="2022-10" db="EMBL/GenBank/DDBJ databases">
        <title>The complete genomes of actinobacterial strains from the NBC collection.</title>
        <authorList>
            <person name="Joergensen T.S."/>
            <person name="Alvarez Arevalo M."/>
            <person name="Sterndorff E.B."/>
            <person name="Faurdal D."/>
            <person name="Vuksanovic O."/>
            <person name="Mourched A.-S."/>
            <person name="Charusanti P."/>
            <person name="Shaw S."/>
            <person name="Blin K."/>
            <person name="Weber T."/>
        </authorList>
    </citation>
    <scope>NUCLEOTIDE SEQUENCE</scope>
    <source>
        <strain evidence="6">NBC_00060</strain>
    </source>
</reference>
<accession>A0AAU2GW35</accession>
<dbReference type="SMART" id="SM01043">
    <property type="entry name" value="BTAD"/>
    <property type="match status" value="1"/>
</dbReference>
<dbReference type="Pfam" id="PF13424">
    <property type="entry name" value="TPR_12"/>
    <property type="match status" value="3"/>
</dbReference>
<dbReference type="Gene3D" id="1.10.10.10">
    <property type="entry name" value="Winged helix-like DNA-binding domain superfamily/Winged helix DNA-binding domain"/>
    <property type="match status" value="2"/>
</dbReference>
<dbReference type="InterPro" id="IPR005158">
    <property type="entry name" value="BTAD"/>
</dbReference>
<dbReference type="PRINTS" id="PR00364">
    <property type="entry name" value="DISEASERSIST"/>
</dbReference>
<feature type="domain" description="OmpR/PhoB-type" evidence="5">
    <location>
        <begin position="1"/>
        <end position="92"/>
    </location>
</feature>
<proteinExistence type="inferred from homology"/>
<dbReference type="SUPFAM" id="SSF46894">
    <property type="entry name" value="C-terminal effector domain of the bipartite response regulators"/>
    <property type="match status" value="1"/>
</dbReference>
<organism evidence="6">
    <name type="scientific">Streptomyces sp. NBC_00060</name>
    <dbReference type="NCBI Taxonomy" id="2975636"/>
    <lineage>
        <taxon>Bacteria</taxon>
        <taxon>Bacillati</taxon>
        <taxon>Actinomycetota</taxon>
        <taxon>Actinomycetes</taxon>
        <taxon>Kitasatosporales</taxon>
        <taxon>Streptomycetaceae</taxon>
        <taxon>Streptomyces</taxon>
    </lineage>
</organism>
<evidence type="ECO:0000313" key="6">
    <source>
        <dbReference type="EMBL" id="WTU38949.1"/>
    </source>
</evidence>
<evidence type="ECO:0000256" key="4">
    <source>
        <dbReference type="PROSITE-ProRule" id="PRU01091"/>
    </source>
</evidence>
<dbReference type="PANTHER" id="PTHR47691:SF3">
    <property type="entry name" value="HTH-TYPE TRANSCRIPTIONAL REGULATOR RV0890C-RELATED"/>
    <property type="match status" value="1"/>
</dbReference>
<dbReference type="InterPro" id="IPR019734">
    <property type="entry name" value="TPR_rpt"/>
</dbReference>
<keyword evidence="2" id="KW-0902">Two-component regulatory system</keyword>
<dbReference type="PANTHER" id="PTHR47691">
    <property type="entry name" value="REGULATOR-RELATED"/>
    <property type="match status" value="1"/>
</dbReference>
<dbReference type="InterPro" id="IPR016032">
    <property type="entry name" value="Sig_transdc_resp-reg_C-effctor"/>
</dbReference>
<dbReference type="GO" id="GO:0043531">
    <property type="term" value="F:ADP binding"/>
    <property type="evidence" value="ECO:0007669"/>
    <property type="project" value="InterPro"/>
</dbReference>